<name>A0A261Y355_9FUNG</name>
<evidence type="ECO:0000313" key="2">
    <source>
        <dbReference type="EMBL" id="OZJ05035.1"/>
    </source>
</evidence>
<evidence type="ECO:0000313" key="3">
    <source>
        <dbReference type="Proteomes" id="UP000242875"/>
    </source>
</evidence>
<organism evidence="2 3">
    <name type="scientific">Bifiguratus adelaidae</name>
    <dbReference type="NCBI Taxonomy" id="1938954"/>
    <lineage>
        <taxon>Eukaryota</taxon>
        <taxon>Fungi</taxon>
        <taxon>Fungi incertae sedis</taxon>
        <taxon>Mucoromycota</taxon>
        <taxon>Mucoromycotina</taxon>
        <taxon>Endogonomycetes</taxon>
        <taxon>Endogonales</taxon>
        <taxon>Endogonales incertae sedis</taxon>
        <taxon>Bifiguratus</taxon>
    </lineage>
</organism>
<sequence length="398" mass="45072">MASLKAKPDKKRYYPVREPPIWRLYIGNSNWINLPNLTHVLSQIQQRGKPERIEIAEGCALIVTPDDCDTAHINNDCLMKAEMVMNDRPRSMRSEQGAGIPKDPVEHWEAAFNHFARDQGVTLRWPEQHQINDRGRRVYTPPAESPWLHLVPQTSRMRLAYGPLHNLGHARVPLMPEDETQSIDATSAASILSGRATPTPTHVPEYKGGEEDLPMLSANESELPGKSTLGQALHFQLPSSNAFWEAYPMGTSSDMSAGHYAQLSRPHLVEAVHGPRPYPPPQHRPRHLALQTHEKPSDNAHMLQALHANHQVQYPFTSHSNVVSTPATRIPQPRSYQRYHSTLSMADDEHGVMEEPLNSHSEDTHQMEFNRHVSQQEQTRADVSEMNKRTDYSLTDDN</sequence>
<gene>
    <name evidence="2" type="ORF">BZG36_02130</name>
</gene>
<reference evidence="2 3" key="1">
    <citation type="journal article" date="2017" name="Mycologia">
        <title>Bifiguratus adelaidae, gen. et sp. nov., a new member of Mucoromycotina in endophytic and soil-dwelling habitats.</title>
        <authorList>
            <person name="Torres-Cruz T.J."/>
            <person name="Billingsley Tobias T.L."/>
            <person name="Almatruk M."/>
            <person name="Hesse C."/>
            <person name="Kuske C.R."/>
            <person name="Desiro A."/>
            <person name="Benucci G.M."/>
            <person name="Bonito G."/>
            <person name="Stajich J.E."/>
            <person name="Dunlap C."/>
            <person name="Arnold A.E."/>
            <person name="Porras-Alfaro A."/>
        </authorList>
    </citation>
    <scope>NUCLEOTIDE SEQUENCE [LARGE SCALE GENOMIC DNA]</scope>
    <source>
        <strain evidence="2 3">AZ0501</strain>
    </source>
</reference>
<dbReference type="EMBL" id="MVBO01000024">
    <property type="protein sequence ID" value="OZJ05035.1"/>
    <property type="molecule type" value="Genomic_DNA"/>
</dbReference>
<feature type="compositionally biased region" description="Basic and acidic residues" evidence="1">
    <location>
        <begin position="379"/>
        <end position="391"/>
    </location>
</feature>
<dbReference type="AlphaFoldDB" id="A0A261Y355"/>
<evidence type="ECO:0000256" key="1">
    <source>
        <dbReference type="SAM" id="MobiDB-lite"/>
    </source>
</evidence>
<accession>A0A261Y355</accession>
<dbReference type="Proteomes" id="UP000242875">
    <property type="component" value="Unassembled WGS sequence"/>
</dbReference>
<comment type="caution">
    <text evidence="2">The sequence shown here is derived from an EMBL/GenBank/DDBJ whole genome shotgun (WGS) entry which is preliminary data.</text>
</comment>
<proteinExistence type="predicted"/>
<keyword evidence="3" id="KW-1185">Reference proteome</keyword>
<dbReference type="OrthoDB" id="2257138at2759"/>
<feature type="region of interest" description="Disordered" evidence="1">
    <location>
        <begin position="373"/>
        <end position="398"/>
    </location>
</feature>
<protein>
    <submittedName>
        <fullName evidence="2">Uncharacterized protein</fullName>
    </submittedName>
</protein>